<dbReference type="InterPro" id="IPR008969">
    <property type="entry name" value="CarboxyPept-like_regulatory"/>
</dbReference>
<name>A0A4Q9HDQ2_9SPHI</name>
<dbReference type="Gene3D" id="2.60.40.1120">
    <property type="entry name" value="Carboxypeptidase-like, regulatory domain"/>
    <property type="match status" value="1"/>
</dbReference>
<dbReference type="EMBL" id="SIXF01000007">
    <property type="protein sequence ID" value="TBO42706.1"/>
    <property type="molecule type" value="Genomic_DNA"/>
</dbReference>
<evidence type="ECO:0000313" key="2">
    <source>
        <dbReference type="EMBL" id="TBO42706.1"/>
    </source>
</evidence>
<dbReference type="SUPFAM" id="SSF49464">
    <property type="entry name" value="Carboxypeptidase regulatory domain-like"/>
    <property type="match status" value="1"/>
</dbReference>
<keyword evidence="1" id="KW-0732">Signal</keyword>
<dbReference type="OrthoDB" id="1223654at2"/>
<evidence type="ECO:0000313" key="3">
    <source>
        <dbReference type="Proteomes" id="UP000291819"/>
    </source>
</evidence>
<organism evidence="2 3">
    <name type="scientific">Pedobacter kyonggii</name>
    <dbReference type="NCBI Taxonomy" id="1926871"/>
    <lineage>
        <taxon>Bacteria</taxon>
        <taxon>Pseudomonadati</taxon>
        <taxon>Bacteroidota</taxon>
        <taxon>Sphingobacteriia</taxon>
        <taxon>Sphingobacteriales</taxon>
        <taxon>Sphingobacteriaceae</taxon>
        <taxon>Pedobacter</taxon>
    </lineage>
</organism>
<proteinExistence type="predicted"/>
<keyword evidence="2" id="KW-0645">Protease</keyword>
<dbReference type="Pfam" id="PF13715">
    <property type="entry name" value="CarbopepD_reg_2"/>
    <property type="match status" value="1"/>
</dbReference>
<dbReference type="AlphaFoldDB" id="A0A4Q9HDQ2"/>
<dbReference type="RefSeq" id="WP_131029928.1">
    <property type="nucleotide sequence ID" value="NZ_SIXF01000007.1"/>
</dbReference>
<dbReference type="Proteomes" id="UP000291819">
    <property type="component" value="Unassembled WGS sequence"/>
</dbReference>
<dbReference type="GO" id="GO:0004180">
    <property type="term" value="F:carboxypeptidase activity"/>
    <property type="evidence" value="ECO:0007669"/>
    <property type="project" value="UniProtKB-KW"/>
</dbReference>
<keyword evidence="3" id="KW-1185">Reference proteome</keyword>
<gene>
    <name evidence="2" type="ORF">EYS08_10175</name>
</gene>
<keyword evidence="2" id="KW-0378">Hydrolase</keyword>
<protein>
    <submittedName>
        <fullName evidence="2">Carboxypeptidase-like regulatory domain-containing protein</fullName>
    </submittedName>
</protein>
<feature type="chain" id="PRO_5020285086" evidence="1">
    <location>
        <begin position="25"/>
        <end position="413"/>
    </location>
</feature>
<reference evidence="2 3" key="1">
    <citation type="submission" date="2019-02" db="EMBL/GenBank/DDBJ databases">
        <title>Pedobacter kyonggii whole genome sequence analysis.</title>
        <authorList>
            <person name="Dahal R.H."/>
        </authorList>
    </citation>
    <scope>NUCLEOTIDE SEQUENCE [LARGE SCALE GENOMIC DNA]</scope>
    <source>
        <strain evidence="2 3">K-4-11-1</strain>
    </source>
</reference>
<keyword evidence="2" id="KW-0121">Carboxypeptidase</keyword>
<accession>A0A4Q9HDQ2</accession>
<sequence>MPSKLFKPVFVLIVLTVANLCSYAQQTFNLSGKVSELNGSPLPGASIYVSGSKNATVTDNNGQFLLRLNAGEYDVIIKSIGYKTLTKKVFVKDVDLIVNVKLQEKSIALADVTIKANPYRNKDLERFISLFIGTSPNAKFCKIKNPAVLDFVRNQKDNNLKVYASDFLIIENDALGYKLNYLLESFEYEEGAGKVSYKGSVYFEDLKGSDKARQRWAQNRRSAYQGSPMHFFSALYKKNIDSEGFLILKLVNQTNSKRPSDSVVKANITRLLLKQQKKTGLINVNENDSLSYWLKLKSKPMYLPTLITKTVLVDTLLHKSENELKSITSKDIMYVVYTKRDEEPGYVSTLSPEIKKNLQFTNSQLSQIKLLVDKCVFSSNGVLVDPQSVYFSGYWGWRNVADSLPIDYIFSEK</sequence>
<feature type="signal peptide" evidence="1">
    <location>
        <begin position="1"/>
        <end position="24"/>
    </location>
</feature>
<comment type="caution">
    <text evidence="2">The sequence shown here is derived from an EMBL/GenBank/DDBJ whole genome shotgun (WGS) entry which is preliminary data.</text>
</comment>
<evidence type="ECO:0000256" key="1">
    <source>
        <dbReference type="SAM" id="SignalP"/>
    </source>
</evidence>